<dbReference type="AlphaFoldDB" id="A0A9I9DIA7"/>
<name>A0A9I9DIA7_CUCME</name>
<sequence>MRAARRDADVRKVNYLIEKKEVGLENSVLAVLNVTVVVEGTWTFWVCAVPN</sequence>
<dbReference type="Gramene" id="MELO3C018711.2.1">
    <property type="protein sequence ID" value="MELO3C018711.2.1"/>
    <property type="gene ID" value="MELO3C018711.2"/>
</dbReference>
<accession>A0A9I9DIA7</accession>
<organism evidence="1">
    <name type="scientific">Cucumis melo</name>
    <name type="common">Muskmelon</name>
    <dbReference type="NCBI Taxonomy" id="3656"/>
    <lineage>
        <taxon>Eukaryota</taxon>
        <taxon>Viridiplantae</taxon>
        <taxon>Streptophyta</taxon>
        <taxon>Embryophyta</taxon>
        <taxon>Tracheophyta</taxon>
        <taxon>Spermatophyta</taxon>
        <taxon>Magnoliopsida</taxon>
        <taxon>eudicotyledons</taxon>
        <taxon>Gunneridae</taxon>
        <taxon>Pentapetalae</taxon>
        <taxon>rosids</taxon>
        <taxon>fabids</taxon>
        <taxon>Cucurbitales</taxon>
        <taxon>Cucurbitaceae</taxon>
        <taxon>Benincaseae</taxon>
        <taxon>Cucumis</taxon>
    </lineage>
</organism>
<reference evidence="1" key="1">
    <citation type="submission" date="2023-03" db="UniProtKB">
        <authorList>
            <consortium name="EnsemblPlants"/>
        </authorList>
    </citation>
    <scope>IDENTIFICATION</scope>
</reference>
<protein>
    <submittedName>
        <fullName evidence="1">Uncharacterized protein</fullName>
    </submittedName>
</protein>
<proteinExistence type="predicted"/>
<dbReference type="EnsemblPlants" id="MELO3C018711.2.1">
    <property type="protein sequence ID" value="MELO3C018711.2.1"/>
    <property type="gene ID" value="MELO3C018711.2"/>
</dbReference>
<evidence type="ECO:0000313" key="1">
    <source>
        <dbReference type="EnsemblPlants" id="MELO3C018711.2.1"/>
    </source>
</evidence>